<reference evidence="4 5" key="1">
    <citation type="journal article" date="2015" name="BMC Genomics">
        <title>The genome of the truffle-parasite Tolypocladium ophioglossoides and the evolution of antifungal peptaibiotics.</title>
        <authorList>
            <person name="Quandt C.A."/>
            <person name="Bushley K.E."/>
            <person name="Spatafora J.W."/>
        </authorList>
    </citation>
    <scope>NUCLEOTIDE SEQUENCE [LARGE SCALE GENOMIC DNA]</scope>
    <source>
        <strain evidence="4 5">CBS 100239</strain>
    </source>
</reference>
<gene>
    <name evidence="4" type="ORF">TOPH_03225</name>
</gene>
<feature type="signal peptide" evidence="3">
    <location>
        <begin position="1"/>
        <end position="22"/>
    </location>
</feature>
<evidence type="ECO:0008006" key="6">
    <source>
        <dbReference type="Google" id="ProtNLM"/>
    </source>
</evidence>
<feature type="transmembrane region" description="Helical" evidence="2">
    <location>
        <begin position="67"/>
        <end position="90"/>
    </location>
</feature>
<keyword evidence="2" id="KW-1133">Transmembrane helix</keyword>
<feature type="chain" id="PRO_5005544915" description="Secreted protein" evidence="3">
    <location>
        <begin position="23"/>
        <end position="307"/>
    </location>
</feature>
<proteinExistence type="predicted"/>
<feature type="region of interest" description="Disordered" evidence="1">
    <location>
        <begin position="224"/>
        <end position="266"/>
    </location>
</feature>
<evidence type="ECO:0000313" key="4">
    <source>
        <dbReference type="EMBL" id="KND92246.1"/>
    </source>
</evidence>
<protein>
    <recommendedName>
        <fullName evidence="6">Secreted protein</fullName>
    </recommendedName>
</protein>
<evidence type="ECO:0000313" key="5">
    <source>
        <dbReference type="Proteomes" id="UP000036947"/>
    </source>
</evidence>
<keyword evidence="5" id="KW-1185">Reference proteome</keyword>
<name>A0A0L0NDX3_TOLOC</name>
<organism evidence="4 5">
    <name type="scientific">Tolypocladium ophioglossoides (strain CBS 100239)</name>
    <name type="common">Snaketongue truffleclub</name>
    <name type="synonym">Elaphocordyceps ophioglossoides</name>
    <dbReference type="NCBI Taxonomy" id="1163406"/>
    <lineage>
        <taxon>Eukaryota</taxon>
        <taxon>Fungi</taxon>
        <taxon>Dikarya</taxon>
        <taxon>Ascomycota</taxon>
        <taxon>Pezizomycotina</taxon>
        <taxon>Sordariomycetes</taxon>
        <taxon>Hypocreomycetidae</taxon>
        <taxon>Hypocreales</taxon>
        <taxon>Ophiocordycipitaceae</taxon>
        <taxon>Tolypocladium</taxon>
    </lineage>
</organism>
<sequence length="307" mass="33287">MRDVLGPGLCVLFVLVVGPAHRDVHQPPLPFLGVARQHLVASALARQDDGYVGNRVRLLRIERDASFLLAPHGLVVVALGLLLGNLLLVVRRVLLRSLASEFVGPRNLVQVLQLAQLLVDGAADGAVAGWELDHGQGRPVVFAQLGGLRLLAVEWELLQTVSSRRGPQALGIPSWDVALARCGRVARMFLGSLAIGQTESPVPHSWSAVVAWAARRYDEHENRWLQTRPGARPRDLEGTDQPKSMAKSGDDKMSLSNQVARSPPTAVELQATSRSLSKLRAVSRSSEQLLAQASVVNIDRMIPLCLV</sequence>
<evidence type="ECO:0000256" key="1">
    <source>
        <dbReference type="SAM" id="MobiDB-lite"/>
    </source>
</evidence>
<dbReference type="EMBL" id="LFRF01000006">
    <property type="protein sequence ID" value="KND92246.1"/>
    <property type="molecule type" value="Genomic_DNA"/>
</dbReference>
<dbReference type="Proteomes" id="UP000036947">
    <property type="component" value="Unassembled WGS sequence"/>
</dbReference>
<dbReference type="AlphaFoldDB" id="A0A0L0NDX3"/>
<keyword evidence="2" id="KW-0812">Transmembrane</keyword>
<accession>A0A0L0NDX3</accession>
<keyword evidence="3" id="KW-0732">Signal</keyword>
<keyword evidence="2" id="KW-0472">Membrane</keyword>
<comment type="caution">
    <text evidence="4">The sequence shown here is derived from an EMBL/GenBank/DDBJ whole genome shotgun (WGS) entry which is preliminary data.</text>
</comment>
<evidence type="ECO:0000256" key="3">
    <source>
        <dbReference type="SAM" id="SignalP"/>
    </source>
</evidence>
<evidence type="ECO:0000256" key="2">
    <source>
        <dbReference type="SAM" id="Phobius"/>
    </source>
</evidence>